<feature type="region of interest" description="Disordered" evidence="1">
    <location>
        <begin position="1661"/>
        <end position="1704"/>
    </location>
</feature>
<evidence type="ECO:0000313" key="9">
    <source>
        <dbReference type="RefSeq" id="XP_018091207.1"/>
    </source>
</evidence>
<evidence type="ECO:0000313" key="7">
    <source>
        <dbReference type="Proteomes" id="UP000186698"/>
    </source>
</evidence>
<evidence type="ECO:0000313" key="8">
    <source>
        <dbReference type="RefSeq" id="XP_018091206.1"/>
    </source>
</evidence>
<dbReference type="InterPro" id="IPR057470">
    <property type="entry name" value="Ig_CFAP65_7th"/>
</dbReference>
<gene>
    <name evidence="11" type="primary">cfap65.L</name>
    <name evidence="8 9 10" type="synonym">LOC108701297</name>
</gene>
<dbReference type="Pfam" id="PF24816">
    <property type="entry name" value="Ig_CFAP65__9th"/>
    <property type="match status" value="1"/>
</dbReference>
<dbReference type="InterPro" id="IPR057467">
    <property type="entry name" value="Ig_CFAP65_8th"/>
</dbReference>
<feature type="domain" description="CFAP65-like ninth Ig-like" evidence="4">
    <location>
        <begin position="1015"/>
        <end position="1196"/>
    </location>
</feature>
<dbReference type="SUPFAM" id="SSF49354">
    <property type="entry name" value="PapD-like"/>
    <property type="match status" value="1"/>
</dbReference>
<dbReference type="InterPro" id="IPR058536">
    <property type="entry name" value="Ig_CFAP65_4th"/>
</dbReference>
<dbReference type="InterPro" id="IPR052614">
    <property type="entry name" value="CFAP65"/>
</dbReference>
<evidence type="ECO:0000313" key="11">
    <source>
        <dbReference type="Xenbase" id="XB-GENE-6488658"/>
    </source>
</evidence>
<feature type="region of interest" description="Disordered" evidence="1">
    <location>
        <begin position="1758"/>
        <end position="1799"/>
    </location>
</feature>
<dbReference type="InterPro" id="IPR008962">
    <property type="entry name" value="PapD-like_sf"/>
</dbReference>
<keyword evidence="7" id="KW-1185">Reference proteome</keyword>
<dbReference type="InterPro" id="IPR056305">
    <property type="entry name" value="Ig_CFAP65_10th"/>
</dbReference>
<keyword evidence="8 9" id="KW-0282">Flagellum</keyword>
<dbReference type="RefSeq" id="XP_018091208.1">
    <property type="nucleotide sequence ID" value="XM_018235719.2"/>
</dbReference>
<dbReference type="GeneID" id="108701297"/>
<dbReference type="InterPro" id="IPR056344">
    <property type="entry name" value="Ig_CFAP65-like_9th"/>
</dbReference>
<dbReference type="RefSeq" id="XP_018091206.1">
    <property type="nucleotide sequence ID" value="XM_018235717.2"/>
</dbReference>
<dbReference type="RefSeq" id="XP_018091207.1">
    <property type="nucleotide sequence ID" value="XM_018235718.2"/>
</dbReference>
<feature type="domain" description="CFAP65 seventh Ig-like" evidence="6">
    <location>
        <begin position="156"/>
        <end position="230"/>
    </location>
</feature>
<feature type="domain" description="CFAP65 tenth Ig-like" evidence="2">
    <location>
        <begin position="1199"/>
        <end position="1317"/>
    </location>
</feature>
<evidence type="ECO:0000259" key="4">
    <source>
        <dbReference type="Pfam" id="PF24816"/>
    </source>
</evidence>
<feature type="domain" description="CFAP65 seventh Ig-like" evidence="6">
    <location>
        <begin position="782"/>
        <end position="863"/>
    </location>
</feature>
<evidence type="ECO:0000256" key="1">
    <source>
        <dbReference type="SAM" id="MobiDB-lite"/>
    </source>
</evidence>
<dbReference type="Pfam" id="PF24507">
    <property type="entry name" value="Ig_CFAP65_4th"/>
    <property type="match status" value="1"/>
</dbReference>
<keyword evidence="8 9" id="KW-0966">Cell projection</keyword>
<dbReference type="OMA" id="QQLKVMV"/>
<feature type="domain" description="CFAP65 eight Ig-like" evidence="5">
    <location>
        <begin position="890"/>
        <end position="1012"/>
    </location>
</feature>
<dbReference type="Bgee" id="108701297">
    <property type="expression patterns" value="Expressed in testis and 11 other cell types or tissues"/>
</dbReference>
<evidence type="ECO:0000259" key="5">
    <source>
        <dbReference type="Pfam" id="PF25248"/>
    </source>
</evidence>
<dbReference type="STRING" id="8355.A0A1L8EVN1"/>
<dbReference type="Xenbase" id="XB-GENE-6488658">
    <property type="gene designation" value="cfap65.L"/>
</dbReference>
<dbReference type="GO" id="GO:0007288">
    <property type="term" value="P:sperm axoneme assembly"/>
    <property type="evidence" value="ECO:0000318"/>
    <property type="project" value="GO_Central"/>
</dbReference>
<dbReference type="PANTHER" id="PTHR46127:SF1">
    <property type="entry name" value="CILIA- AND FLAGELLA-ASSOCIATED PROTEIN 65"/>
    <property type="match status" value="1"/>
</dbReference>
<evidence type="ECO:0000313" key="10">
    <source>
        <dbReference type="RefSeq" id="XP_018091208.1"/>
    </source>
</evidence>
<dbReference type="KEGG" id="xla:108701297"/>
<dbReference type="PANTHER" id="PTHR46127">
    <property type="entry name" value="CILIA- AND FLAGELLA-ASSOCIATED PROTEIN 65"/>
    <property type="match status" value="1"/>
</dbReference>
<dbReference type="PaxDb" id="8355-A0A1L8EVN1"/>
<dbReference type="CTD" id="108701297"/>
<dbReference type="InterPro" id="IPR013783">
    <property type="entry name" value="Ig-like_fold"/>
</dbReference>
<feature type="compositionally biased region" description="Polar residues" evidence="1">
    <location>
        <begin position="1761"/>
        <end position="1787"/>
    </location>
</feature>
<keyword evidence="8 9" id="KW-0969">Cilium</keyword>
<accession>A0A1L8EVN1</accession>
<feature type="region of interest" description="Disordered" evidence="1">
    <location>
        <begin position="1501"/>
        <end position="1530"/>
    </location>
</feature>
<feature type="domain" description="CFAP65 fourth Ig-like" evidence="3">
    <location>
        <begin position="376"/>
        <end position="469"/>
    </location>
</feature>
<evidence type="ECO:0000259" key="2">
    <source>
        <dbReference type="Pfam" id="PF24291"/>
    </source>
</evidence>
<dbReference type="GO" id="GO:0036126">
    <property type="term" value="C:sperm flagellum"/>
    <property type="evidence" value="ECO:0000318"/>
    <property type="project" value="GO_Central"/>
</dbReference>
<dbReference type="Pfam" id="PF25248">
    <property type="entry name" value="Ig_CFAP65_8th"/>
    <property type="match status" value="1"/>
</dbReference>
<proteinExistence type="predicted"/>
<organism evidence="10">
    <name type="scientific">Xenopus laevis</name>
    <name type="common">African clawed frog</name>
    <dbReference type="NCBI Taxonomy" id="8355"/>
    <lineage>
        <taxon>Eukaryota</taxon>
        <taxon>Metazoa</taxon>
        <taxon>Chordata</taxon>
        <taxon>Craniata</taxon>
        <taxon>Vertebrata</taxon>
        <taxon>Euteleostomi</taxon>
        <taxon>Amphibia</taxon>
        <taxon>Batrachia</taxon>
        <taxon>Anura</taxon>
        <taxon>Pipoidea</taxon>
        <taxon>Pipidae</taxon>
        <taxon>Xenopodinae</taxon>
        <taxon>Xenopus</taxon>
        <taxon>Xenopus</taxon>
    </lineage>
</organism>
<dbReference type="GO" id="GO:0005737">
    <property type="term" value="C:cytoplasm"/>
    <property type="evidence" value="ECO:0000318"/>
    <property type="project" value="GO_Central"/>
</dbReference>
<sequence length="1799" mass="201679">MMLAQVQPRTLDTGVFVGNTHIKLGNVSSQIHSLSQAQKKKKVKDKKTIMLGVEFCKSLQWQNWEPGKEFIRTLTLKNVRLKTQKIRFSTPSSNYFTTLYPQTVTLNAGTSFSLPVTFRPVEKRDYEDSIAFDVEDGTFSVPLRAILPRHHLHFQEILQLPNCAVCGTSEGSFILQNTTNLQTVFRWEVPQPFVLLPASGVLEPKCEIQMKVLFQPQAALVYDGIATCWFGVNEQLERSIRLLSIAKYPHLIVSIPGNTTESDGGPGPTLHFGHVGVGTMLEKHIEIHNLTMVDSPFRIEHAKQPSHLDSNFHCEVVHALAPAQGKLKIPVQFCPRAVGVESVDYFHLIPAGNFTKTVVKVSGTCQGPQLSLSKPMLNFDLVNIGNKVLRTLEITNSSIVSAHYQFDIDSSESVFSFDRSCGTLGPGDTHSLHVTFSPNHTIPYYRRVACLIHHQEPLFLDLIGTCHSDLDTPAVLLPKHVSLYKTNRARGFTGYPPDILSAMLQEGKLSIDAEGALVPLTQDEDEKLVEGPVDIDPVSEIYDDGISTFPFHVTASTREFEFGCFSIHSLGEKLPLSLTNHTKGKLIVIWTSKQHSPFRVSPEYTEIPPLKSTSFRVVFHPSQPNTLYGGELEGFMFYKVLRDYRNVEDATICPPWCITLRARGHTFELGHEHFVATCVLDSPKMVFPPVNQNGQALRTLLLQNTGTSALTYLIDNENSPSVQVKPTSALVAPGYHQVILLRTEPNDRILTKHCLSVQFNYSNNYIQNIVLFSRAETPQLLLEQEGRLYFKPTCVGCESQHLYTLKNCSRVPLNFRWNIQHEDTPFFSVNPASGIIKPNETMAQIWTFVPQDEKKYTAKATVIAWVAKDGWEPIKKCRYVLRITGDGCVGSIFTQEEQVDLGNILVGSFQSCDLMLLNKGDCTLIYSLSAKQEITGPCDLDEVINDPVALEFEHKEGQLPARAKLSFTVTARPARRLQYQWTISYRILTPKAQDPENAVGKEQFLCCVTAQGVYPSLTIVDACPAGSASSLSKFQLWRFFSLERMNTYLQSDPTPEELIYRVPTRHSTSRRPHINTPVLLDFNFGAAPVGTEPFVALLLLENKGIVSVTWDFLFPADQQIELEYWAETWEFNPSEIHQMRIQDNKLFSVSPRSGVLSPGQQQRVQLMYRHDFVGTDRLPVLLKLSHGREILLNFIGVTVESGQRYVHFTGTKHTFTPMAIGSSNPSKQIYELFNGGSVAVIYEIDLEPLRKIQEQNYHHPIFQCLNPRGEILPGSTACVEWIFSPLEAKTYSVNVPIHILGGDSALITFEGIGYDRNVLGESAVFEVSSPIVTTPRLKVPGQVVYITQQKVTFGDMPVFCKSSRLLFLNNPSQSEAAFFTWYAGSANASQTLQVSPLSGVARPGESTNITVTIQTGEQAAFYILDLVCEIYMEKALAMYEEELVRWEEEEERQSVEFTVSDTKMQPSGTSKNILPSSGFVEVKANQRLTEIQRYKTLPPIKNAEAIPPPASRDRKSRRAEKEAQRVWSRPEPPAPLQLHLLVTGRSYYIPDFLSQFQNDFQRHFQNHRLPTKQAERPAYMNLQPETGESEVNPKKLSPETQEMATDIMASIIRNLLDDTHFHEELAQTQNDPLPYFSQLGSQGNLPAMETITGNVELIPSERKARTPPASQEEQEMEGITTNSHKAPKEESHVESQMNQHPLQDEELKENAKRTPAFSQMIESVLENTLLNILVEANRGEVVLTTRPRVIALPPVTPRGFSPTSTARSISLGQNMAGTPTTKQQTVADSPRPFPSAEGQ</sequence>
<dbReference type="Proteomes" id="UP000186698">
    <property type="component" value="Chromosome 9_10L"/>
</dbReference>
<dbReference type="Pfam" id="PF25249">
    <property type="entry name" value="Ig_CFAP65_7th"/>
    <property type="match status" value="2"/>
</dbReference>
<evidence type="ECO:0000259" key="6">
    <source>
        <dbReference type="Pfam" id="PF25249"/>
    </source>
</evidence>
<reference evidence="8 9" key="1">
    <citation type="submission" date="2022-04" db="UniProtKB">
        <authorList>
            <consortium name="RefSeq"/>
        </authorList>
    </citation>
    <scope>IDENTIFICATION</scope>
    <source>
        <strain evidence="8 9">J_2021</strain>
        <tissue evidence="8 9">Erythrocytes</tissue>
    </source>
</reference>
<dbReference type="Pfam" id="PF24771">
    <property type="entry name" value="Ig_CFAP74_1st"/>
    <property type="match status" value="1"/>
</dbReference>
<dbReference type="OrthoDB" id="415597at2759"/>
<protein>
    <submittedName>
        <fullName evidence="8 9">Cilia- and flagella-associated protein 65 isoform X1</fullName>
    </submittedName>
</protein>
<dbReference type="Gene3D" id="2.60.40.10">
    <property type="entry name" value="Immunoglobulins"/>
    <property type="match status" value="10"/>
</dbReference>
<evidence type="ECO:0000259" key="3">
    <source>
        <dbReference type="Pfam" id="PF24507"/>
    </source>
</evidence>
<dbReference type="AGR" id="Xenbase:XB-GENE-6488658"/>
<name>A0A1L8EVN1_XENLA</name>
<dbReference type="Pfam" id="PF24291">
    <property type="entry name" value="Ig_CFAP65"/>
    <property type="match status" value="1"/>
</dbReference>